<dbReference type="AlphaFoldDB" id="A0A840ULL1"/>
<protein>
    <submittedName>
        <fullName evidence="1">Uncharacterized protein</fullName>
    </submittedName>
</protein>
<organism evidence="1 2">
    <name type="scientific">Pectinatus brassicae</name>
    <dbReference type="NCBI Taxonomy" id="862415"/>
    <lineage>
        <taxon>Bacteria</taxon>
        <taxon>Bacillati</taxon>
        <taxon>Bacillota</taxon>
        <taxon>Negativicutes</taxon>
        <taxon>Selenomonadales</taxon>
        <taxon>Selenomonadaceae</taxon>
        <taxon>Pectinatus</taxon>
    </lineage>
</organism>
<gene>
    <name evidence="1" type="ORF">HNR32_002227</name>
</gene>
<name>A0A840ULL1_9FIRM</name>
<reference evidence="1 2" key="1">
    <citation type="submission" date="2020-08" db="EMBL/GenBank/DDBJ databases">
        <title>Genomic Encyclopedia of Type Strains, Phase IV (KMG-IV): sequencing the most valuable type-strain genomes for metagenomic binning, comparative biology and taxonomic classification.</title>
        <authorList>
            <person name="Goeker M."/>
        </authorList>
    </citation>
    <scope>NUCLEOTIDE SEQUENCE [LARGE SCALE GENOMIC DNA]</scope>
    <source>
        <strain evidence="1 2">DSM 24661</strain>
    </source>
</reference>
<proteinExistence type="predicted"/>
<accession>A0A840ULL1</accession>
<dbReference type="EMBL" id="JACHFH010000032">
    <property type="protein sequence ID" value="MBB5337070.1"/>
    <property type="molecule type" value="Genomic_DNA"/>
</dbReference>
<evidence type="ECO:0000313" key="2">
    <source>
        <dbReference type="Proteomes" id="UP000559117"/>
    </source>
</evidence>
<sequence length="35" mass="4447">MRKSIIPSFYFANKFHQYKNTIIKYDVQKNRFYQE</sequence>
<evidence type="ECO:0000313" key="1">
    <source>
        <dbReference type="EMBL" id="MBB5337070.1"/>
    </source>
</evidence>
<keyword evidence="2" id="KW-1185">Reference proteome</keyword>
<comment type="caution">
    <text evidence="1">The sequence shown here is derived from an EMBL/GenBank/DDBJ whole genome shotgun (WGS) entry which is preliminary data.</text>
</comment>
<dbReference type="Proteomes" id="UP000559117">
    <property type="component" value="Unassembled WGS sequence"/>
</dbReference>